<dbReference type="EMBL" id="JAYJLD010000064">
    <property type="protein sequence ID" value="MEB3103990.1"/>
    <property type="molecule type" value="Genomic_DNA"/>
</dbReference>
<dbReference type="PANTHER" id="PTHR30486">
    <property type="entry name" value="TWITCHING MOTILITY PROTEIN PILT"/>
    <property type="match status" value="1"/>
</dbReference>
<dbReference type="Pfam" id="PF00437">
    <property type="entry name" value="T2SSE"/>
    <property type="match status" value="1"/>
</dbReference>
<proteinExistence type="inferred from homology"/>
<accession>A0ABU5ZN99</accession>
<comment type="similarity">
    <text evidence="1">Belongs to the GSP E family.</text>
</comment>
<protein>
    <submittedName>
        <fullName evidence="3">ATPase, T2SS/T4P/T4SS family</fullName>
    </submittedName>
</protein>
<gene>
    <name evidence="3" type="ORF">VF724_20465</name>
</gene>
<dbReference type="Gene3D" id="3.40.50.300">
    <property type="entry name" value="P-loop containing nucleotide triphosphate hydrolases"/>
    <property type="match status" value="1"/>
</dbReference>
<dbReference type="InterPro" id="IPR050921">
    <property type="entry name" value="T4SS_GSP_E_ATPase"/>
</dbReference>
<evidence type="ECO:0000313" key="4">
    <source>
        <dbReference type="Proteomes" id="UP001310386"/>
    </source>
</evidence>
<keyword evidence="4" id="KW-1185">Reference proteome</keyword>
<dbReference type="CDD" id="cd01130">
    <property type="entry name" value="VirB11-like_ATPase"/>
    <property type="match status" value="1"/>
</dbReference>
<name>A0ABU5ZN99_9BACL</name>
<dbReference type="PANTHER" id="PTHR30486:SF6">
    <property type="entry name" value="TYPE IV PILUS RETRACTATION ATPASE PILT"/>
    <property type="match status" value="1"/>
</dbReference>
<dbReference type="InterPro" id="IPR027417">
    <property type="entry name" value="P-loop_NTPase"/>
</dbReference>
<dbReference type="Gene3D" id="3.30.450.380">
    <property type="match status" value="1"/>
</dbReference>
<organism evidence="3 4">
    <name type="scientific">Ferviditalea candida</name>
    <dbReference type="NCBI Taxonomy" id="3108399"/>
    <lineage>
        <taxon>Bacteria</taxon>
        <taxon>Bacillati</taxon>
        <taxon>Bacillota</taxon>
        <taxon>Bacilli</taxon>
        <taxon>Bacillales</taxon>
        <taxon>Paenibacillaceae</taxon>
        <taxon>Ferviditalea</taxon>
    </lineage>
</organism>
<dbReference type="RefSeq" id="WP_371756115.1">
    <property type="nucleotide sequence ID" value="NZ_JAYJLD010000064.1"/>
</dbReference>
<dbReference type="Proteomes" id="UP001310386">
    <property type="component" value="Unassembled WGS sequence"/>
</dbReference>
<reference evidence="3" key="1">
    <citation type="submission" date="2023-12" db="EMBL/GenBank/DDBJ databases">
        <title>Fervidustalea candida gen. nov., sp. nov., a novel member of the family Paenibacillaceae isolated from a geothermal area.</title>
        <authorList>
            <person name="Li W.-J."/>
            <person name="Jiao J.-Y."/>
            <person name="Chen Y."/>
        </authorList>
    </citation>
    <scope>NUCLEOTIDE SEQUENCE</scope>
    <source>
        <strain evidence="3">SYSU GA230002</strain>
    </source>
</reference>
<feature type="domain" description="Bacterial type II secretion system protein E" evidence="2">
    <location>
        <begin position="104"/>
        <end position="370"/>
    </location>
</feature>
<evidence type="ECO:0000259" key="2">
    <source>
        <dbReference type="Pfam" id="PF00437"/>
    </source>
</evidence>
<sequence>MAVVQYDELTKLTKLNKIDIKFEDSPLQLDNKEQAVKNLIKGLNEQESDLINLVYQKKVPQSSVEEKIDDLLYSGIIKSSIPAKELKKLAIDELFGYGMLQPILDEPDVTDVFVNNHKTILKRMKGRDYKVQLSFKSEEHLEEYFRKLLTRLGARADKFTPIVDTRDQVRHLRINGAVPPVVKEPYFTIRKHQSDTFNMKKLIEVGTLTDEMAADLKKYVGSWLNILVSGPTGSGKTTVMRSLCEYIDPMERLAVLEEEEELQIPHNNIVAMETKKKLGEEDHAIEMEFLVKNGMRMSPRRIILGELRHKEALELIRAFGTGHDGGLTSIHANDVTAALKQLAFLMLYAGTPLKYEHLLNMIADSVDLVVHVERHKVVEIAEVTGYDPVLQVVLTSPIWYFDVDPETDEGTYKKNKESPQIMKKMALRRSLRK</sequence>
<dbReference type="SUPFAM" id="SSF52540">
    <property type="entry name" value="P-loop containing nucleoside triphosphate hydrolases"/>
    <property type="match status" value="1"/>
</dbReference>
<comment type="caution">
    <text evidence="3">The sequence shown here is derived from an EMBL/GenBank/DDBJ whole genome shotgun (WGS) entry which is preliminary data.</text>
</comment>
<evidence type="ECO:0000313" key="3">
    <source>
        <dbReference type="EMBL" id="MEB3103990.1"/>
    </source>
</evidence>
<dbReference type="InterPro" id="IPR001482">
    <property type="entry name" value="T2SS/T4SS_dom"/>
</dbReference>
<evidence type="ECO:0000256" key="1">
    <source>
        <dbReference type="ARBA" id="ARBA00006611"/>
    </source>
</evidence>